<feature type="transmembrane region" description="Helical" evidence="6">
    <location>
        <begin position="47"/>
        <end position="74"/>
    </location>
</feature>
<evidence type="ECO:0000259" key="8">
    <source>
        <dbReference type="PROSITE" id="PS51225"/>
    </source>
</evidence>
<feature type="domain" description="MARVEL" evidence="8">
    <location>
        <begin position="1"/>
        <end position="107"/>
    </location>
</feature>
<dbReference type="GO" id="GO:0016020">
    <property type="term" value="C:membrane"/>
    <property type="evidence" value="ECO:0007669"/>
    <property type="project" value="UniProtKB-SubCell"/>
</dbReference>
<dbReference type="AlphaFoldDB" id="A0A7L1N5Y5"/>
<evidence type="ECO:0000256" key="6">
    <source>
        <dbReference type="SAM" id="Phobius"/>
    </source>
</evidence>
<evidence type="ECO:0000256" key="7">
    <source>
        <dbReference type="SAM" id="SignalP"/>
    </source>
</evidence>
<dbReference type="Proteomes" id="UP000565785">
    <property type="component" value="Unassembled WGS sequence"/>
</dbReference>
<evidence type="ECO:0000256" key="1">
    <source>
        <dbReference type="ARBA" id="ARBA00004141"/>
    </source>
</evidence>
<evidence type="ECO:0000256" key="2">
    <source>
        <dbReference type="ARBA" id="ARBA00022692"/>
    </source>
</evidence>
<keyword evidence="7" id="KW-0732">Signal</keyword>
<feature type="non-terminal residue" evidence="9">
    <location>
        <position position="1"/>
    </location>
</feature>
<evidence type="ECO:0000256" key="5">
    <source>
        <dbReference type="PROSITE-ProRule" id="PRU00581"/>
    </source>
</evidence>
<dbReference type="PANTHER" id="PTHR22776">
    <property type="entry name" value="MARVEL-CONTAINING POTENTIAL LIPID RAFT-ASSOCIATED PROTEIN"/>
    <property type="match status" value="1"/>
</dbReference>
<reference evidence="9 10" key="1">
    <citation type="submission" date="2019-09" db="EMBL/GenBank/DDBJ databases">
        <title>Bird 10,000 Genomes (B10K) Project - Family phase.</title>
        <authorList>
            <person name="Zhang G."/>
        </authorList>
    </citation>
    <scope>NUCLEOTIDE SEQUENCE [LARGE SCALE GENOMIC DNA]</scope>
    <source>
        <strain evidence="9">B10K-DU-002-35</strain>
        <tissue evidence="9">Muscle</tissue>
    </source>
</reference>
<accession>A0A7L1N5Y5</accession>
<comment type="caution">
    <text evidence="9">The sequence shown here is derived from an EMBL/GenBank/DDBJ whole genome shotgun (WGS) entry which is preliminary data.</text>
</comment>
<gene>
    <name evidence="9" type="primary">Cklf</name>
    <name evidence="9" type="ORF">RHICYA_R13884</name>
</gene>
<feature type="signal peptide" evidence="7">
    <location>
        <begin position="1"/>
        <end position="17"/>
    </location>
</feature>
<feature type="non-terminal residue" evidence="9">
    <location>
        <position position="116"/>
    </location>
</feature>
<feature type="chain" id="PRO_5029572303" evidence="7">
    <location>
        <begin position="18"/>
        <end position="116"/>
    </location>
</feature>
<keyword evidence="2 5" id="KW-0812">Transmembrane</keyword>
<keyword evidence="3 6" id="KW-1133">Transmembrane helix</keyword>
<evidence type="ECO:0000256" key="3">
    <source>
        <dbReference type="ARBA" id="ARBA00022989"/>
    </source>
</evidence>
<dbReference type="PROSITE" id="PS51225">
    <property type="entry name" value="MARVEL"/>
    <property type="match status" value="1"/>
</dbReference>
<keyword evidence="10" id="KW-1185">Reference proteome</keyword>
<feature type="transmembrane region" description="Helical" evidence="6">
    <location>
        <begin position="86"/>
        <end position="106"/>
    </location>
</feature>
<evidence type="ECO:0000256" key="4">
    <source>
        <dbReference type="ARBA" id="ARBA00023136"/>
    </source>
</evidence>
<protein>
    <submittedName>
        <fullName evidence="9">CKLF factor</fullName>
    </submittedName>
</protein>
<dbReference type="InterPro" id="IPR050578">
    <property type="entry name" value="MARVEL-CKLF_proteins"/>
</dbReference>
<proteinExistence type="predicted"/>
<evidence type="ECO:0000313" key="10">
    <source>
        <dbReference type="Proteomes" id="UP000565785"/>
    </source>
</evidence>
<evidence type="ECO:0000313" key="9">
    <source>
        <dbReference type="EMBL" id="NXN94087.1"/>
    </source>
</evidence>
<organism evidence="9 10">
    <name type="scientific">Rhinopomastus cyanomelas</name>
    <name type="common">Common scimitarbill</name>
    <dbReference type="NCBI Taxonomy" id="113115"/>
    <lineage>
        <taxon>Eukaryota</taxon>
        <taxon>Metazoa</taxon>
        <taxon>Chordata</taxon>
        <taxon>Craniata</taxon>
        <taxon>Vertebrata</taxon>
        <taxon>Euteleostomi</taxon>
        <taxon>Archelosauria</taxon>
        <taxon>Archosauria</taxon>
        <taxon>Dinosauria</taxon>
        <taxon>Saurischia</taxon>
        <taxon>Theropoda</taxon>
        <taxon>Coelurosauria</taxon>
        <taxon>Aves</taxon>
        <taxon>Neognathae</taxon>
        <taxon>Neoaves</taxon>
        <taxon>Telluraves</taxon>
        <taxon>Coraciimorphae</taxon>
        <taxon>Bucerotiformes</taxon>
        <taxon>Rhinopomastidae</taxon>
        <taxon>Rhinopomastus</taxon>
    </lineage>
</organism>
<sequence length="116" mass="12428">VMALALFLSFAASRAGGAYTALAAMETVITGLFFLLYLLQLDKNLSWFFWPLADVFNSVVAALFLLIVCLLALILKTNNGTRAGGVIGLVLLALCIIDAVLVSKRISLARPRGRNA</sequence>
<dbReference type="InterPro" id="IPR008253">
    <property type="entry name" value="Marvel"/>
</dbReference>
<dbReference type="PANTHER" id="PTHR22776:SF45">
    <property type="entry name" value="CHEMOKINE-LIKE FACTOR"/>
    <property type="match status" value="1"/>
</dbReference>
<comment type="subcellular location">
    <subcellularLocation>
        <location evidence="1">Membrane</location>
        <topology evidence="1">Multi-pass membrane protein</topology>
    </subcellularLocation>
</comment>
<name>A0A7L1N5Y5_RHICY</name>
<dbReference type="EMBL" id="VXBP01002354">
    <property type="protein sequence ID" value="NXN94087.1"/>
    <property type="molecule type" value="Genomic_DNA"/>
</dbReference>
<keyword evidence="4 5" id="KW-0472">Membrane</keyword>